<dbReference type="InterPro" id="IPR000033">
    <property type="entry name" value="LDLR_classB_rpt"/>
</dbReference>
<dbReference type="PANTHER" id="PTHR48075:SF10">
    <property type="entry name" value="DEHYDROGENASE, PUTATIVE (AFU_ORTHOLOGUE AFUA_5G10070)-RELATED"/>
    <property type="match status" value="1"/>
</dbReference>
<dbReference type="PANTHER" id="PTHR48075">
    <property type="entry name" value="3-HYDROXYACYL-COA DEHYDROGENASE FAMILY PROTEIN"/>
    <property type="match status" value="1"/>
</dbReference>
<reference evidence="4 5" key="1">
    <citation type="journal article" date="2014" name="BMC Genomics">
        <title>Genome sequencing of four Aureobasidium pullulans varieties: biotechnological potential, stress tolerance, and description of new species.</title>
        <authorList>
            <person name="Gostin Ar C."/>
            <person name="Ohm R.A."/>
            <person name="Kogej T."/>
            <person name="Sonjak S."/>
            <person name="Turk M."/>
            <person name="Zajc J."/>
            <person name="Zalar P."/>
            <person name="Grube M."/>
            <person name="Sun H."/>
            <person name="Han J."/>
            <person name="Sharma A."/>
            <person name="Chiniquy J."/>
            <person name="Ngan C.Y."/>
            <person name="Lipzen A."/>
            <person name="Barry K."/>
            <person name="Grigoriev I.V."/>
            <person name="Gunde-Cimerman N."/>
        </authorList>
    </citation>
    <scope>NUCLEOTIDE SEQUENCE [LARGE SCALE GENOMIC DNA]</scope>
    <source>
        <strain evidence="4 5">CBS 110374</strain>
    </source>
</reference>
<dbReference type="GeneID" id="63916047"/>
<name>A0A074WDK0_AURM1</name>
<dbReference type="Pfam" id="PF02737">
    <property type="entry name" value="3HCDH_N"/>
    <property type="match status" value="1"/>
</dbReference>
<gene>
    <name evidence="4" type="ORF">M437DRAFT_54357</name>
</gene>
<dbReference type="SMART" id="SM00135">
    <property type="entry name" value="LY"/>
    <property type="match status" value="3"/>
</dbReference>
<dbReference type="HOGENOM" id="CLU_031652_0_0_1"/>
<dbReference type="InterPro" id="IPR036291">
    <property type="entry name" value="NAD(P)-bd_dom_sf"/>
</dbReference>
<organism evidence="4 5">
    <name type="scientific">Aureobasidium melanogenum (strain CBS 110374)</name>
    <name type="common">Aureobasidium pullulans var. melanogenum</name>
    <dbReference type="NCBI Taxonomy" id="1043003"/>
    <lineage>
        <taxon>Eukaryota</taxon>
        <taxon>Fungi</taxon>
        <taxon>Dikarya</taxon>
        <taxon>Ascomycota</taxon>
        <taxon>Pezizomycotina</taxon>
        <taxon>Dothideomycetes</taxon>
        <taxon>Dothideomycetidae</taxon>
        <taxon>Dothideales</taxon>
        <taxon>Saccotheciaceae</taxon>
        <taxon>Aureobasidium</taxon>
    </lineage>
</organism>
<dbReference type="InterPro" id="IPR011042">
    <property type="entry name" value="6-blade_b-propeller_TolB-like"/>
</dbReference>
<dbReference type="SUPFAM" id="SSF48179">
    <property type="entry name" value="6-phosphogluconate dehydrogenase C-terminal domain-like"/>
    <property type="match status" value="1"/>
</dbReference>
<feature type="domain" description="3-hydroxyacyl-CoA dehydrogenase NAD binding" evidence="3">
    <location>
        <begin position="13"/>
        <end position="176"/>
    </location>
</feature>
<dbReference type="AlphaFoldDB" id="A0A074WDK0"/>
<evidence type="ECO:0000313" key="4">
    <source>
        <dbReference type="EMBL" id="KEQ60571.1"/>
    </source>
</evidence>
<dbReference type="EMBL" id="KL584842">
    <property type="protein sequence ID" value="KEQ60571.1"/>
    <property type="molecule type" value="Genomic_DNA"/>
</dbReference>
<dbReference type="Gene3D" id="1.10.1040.10">
    <property type="entry name" value="N-(1-d-carboxylethyl)-l-norvaline Dehydrogenase, domain 2"/>
    <property type="match status" value="1"/>
</dbReference>
<proteinExistence type="predicted"/>
<evidence type="ECO:0000256" key="1">
    <source>
        <dbReference type="ARBA" id="ARBA00023002"/>
    </source>
</evidence>
<dbReference type="InterPro" id="IPR013328">
    <property type="entry name" value="6PGD_dom2"/>
</dbReference>
<dbReference type="SUPFAM" id="SSF51735">
    <property type="entry name" value="NAD(P)-binding Rossmann-fold domains"/>
    <property type="match status" value="1"/>
</dbReference>
<dbReference type="Gene3D" id="2.120.10.30">
    <property type="entry name" value="TolB, C-terminal domain"/>
    <property type="match status" value="2"/>
</dbReference>
<dbReference type="RefSeq" id="XP_040877594.1">
    <property type="nucleotide sequence ID" value="XM_041022674.1"/>
</dbReference>
<sequence>MWNPPQDYTNRPVAILGGGVLGRRIACCWASAGYNIQIRDPSEKQRQDAVEYFNANVASYAENTGKAFGSITVHEDLESAVKNAWLVFEAVPEKLNIKIETFAELEKLAPKDCILASNSSSYKSSEMIEKISDATKARVLNTHYFMPPGNMMVELMTDGYTHPEIFPFLAARHRDAGLFPFVARKESTGFIFNRVWAAIKREFLTILAEDVSTPEELDQMWTLFWGSKQAPCQIMDQVGLDTVKFIEEHYVHERGLPKEKTVDFLEENYIKQGKLGNKCQKGGLYPPSTPDTSKIVLCEIGVSKSLKGKTTVKEILGNGRLFEVSKDGSKPATLLPKAGLPDGIEYCKTDKRLYATDMGTFGNNDGRVFSCELDGSDFKEIVPPGSVHTPKQTVIDEENGKIYFCDREGLRVMCCDLDGGNLQTLVQNGDWQKPEETADQTRWCVGITLAPKLGKLFWTQKGSPKSGKGRIFSVNIDMPTGQTATTRSDIECVLDKLPEPIDLEFDSNTNMLYWTDRGEVPFGNTLNRAEIDANGHARPMASGLFPKHEIIAQNFDEAIGLRLDNANGSIYVSDLGGTLWKIQGGVKSKVYEDKTNAFTGFVIVP</sequence>
<keyword evidence="1" id="KW-0560">Oxidoreductase</keyword>
<dbReference type="InterPro" id="IPR008927">
    <property type="entry name" value="6-PGluconate_DH-like_C_sf"/>
</dbReference>
<dbReference type="Pfam" id="PF00725">
    <property type="entry name" value="3HCDH"/>
    <property type="match status" value="1"/>
</dbReference>
<dbReference type="Gene3D" id="3.40.50.720">
    <property type="entry name" value="NAD(P)-binding Rossmann-like Domain"/>
    <property type="match status" value="1"/>
</dbReference>
<evidence type="ECO:0008006" key="6">
    <source>
        <dbReference type="Google" id="ProtNLM"/>
    </source>
</evidence>
<dbReference type="Proteomes" id="UP000030672">
    <property type="component" value="Unassembled WGS sequence"/>
</dbReference>
<dbReference type="InterPro" id="IPR006108">
    <property type="entry name" value="3HC_DH_C"/>
</dbReference>
<protein>
    <recommendedName>
        <fullName evidence="6">3-hydroxyacyl-CoA dehydrogenase</fullName>
    </recommendedName>
</protein>
<evidence type="ECO:0000313" key="5">
    <source>
        <dbReference type="Proteomes" id="UP000030672"/>
    </source>
</evidence>
<feature type="domain" description="3-hydroxyacyl-CoA dehydrogenase C-terminal" evidence="2">
    <location>
        <begin position="189"/>
        <end position="283"/>
    </location>
</feature>
<dbReference type="SUPFAM" id="SSF63825">
    <property type="entry name" value="YWTD domain"/>
    <property type="match status" value="1"/>
</dbReference>
<dbReference type="GO" id="GO:0006631">
    <property type="term" value="P:fatty acid metabolic process"/>
    <property type="evidence" value="ECO:0007669"/>
    <property type="project" value="InterPro"/>
</dbReference>
<evidence type="ECO:0000259" key="3">
    <source>
        <dbReference type="Pfam" id="PF02737"/>
    </source>
</evidence>
<dbReference type="InterPro" id="IPR006176">
    <property type="entry name" value="3-OHacyl-CoA_DH_NAD-bd"/>
</dbReference>
<evidence type="ECO:0000259" key="2">
    <source>
        <dbReference type="Pfam" id="PF00725"/>
    </source>
</evidence>
<dbReference type="STRING" id="1043003.A0A074WDK0"/>
<dbReference type="GO" id="GO:0016616">
    <property type="term" value="F:oxidoreductase activity, acting on the CH-OH group of donors, NAD or NADP as acceptor"/>
    <property type="evidence" value="ECO:0007669"/>
    <property type="project" value="InterPro"/>
</dbReference>
<accession>A0A074WDK0</accession>
<dbReference type="GO" id="GO:0070403">
    <property type="term" value="F:NAD+ binding"/>
    <property type="evidence" value="ECO:0007669"/>
    <property type="project" value="InterPro"/>
</dbReference>
<keyword evidence="5" id="KW-1185">Reference proteome</keyword>